<organism evidence="3 4">
    <name type="scientific">Plectus sambesii</name>
    <dbReference type="NCBI Taxonomy" id="2011161"/>
    <lineage>
        <taxon>Eukaryota</taxon>
        <taxon>Metazoa</taxon>
        <taxon>Ecdysozoa</taxon>
        <taxon>Nematoda</taxon>
        <taxon>Chromadorea</taxon>
        <taxon>Plectida</taxon>
        <taxon>Plectina</taxon>
        <taxon>Plectoidea</taxon>
        <taxon>Plectidae</taxon>
        <taxon>Plectus</taxon>
    </lineage>
</organism>
<dbReference type="Pfam" id="PF12872">
    <property type="entry name" value="OST-HTH"/>
    <property type="match status" value="1"/>
</dbReference>
<reference evidence="4" key="1">
    <citation type="submission" date="2022-11" db="UniProtKB">
        <authorList>
            <consortium name="WormBaseParasite"/>
        </authorList>
    </citation>
    <scope>IDENTIFICATION</scope>
</reference>
<dbReference type="Gene3D" id="3.30.420.610">
    <property type="entry name" value="LOTUS domain-like"/>
    <property type="match status" value="1"/>
</dbReference>
<sequence length="678" mass="76501">MGSIEEDGLRGEANSSGESLEALSKEQQGRLQLTGKFKKEAIALLLSAAQEGRTQREFEQDYFDLTGKCIPCKELGYDSVKQLINGCSDAIEIRFIDHLHAPRLYPIIPSEVSHLAHLIQQQRPNHINRIGGAPSLSYMRSKVFVNISAIINGNGDYSLLALSKLEEEYNRRYEENLESSVQRLFGCTLVEYLKEDMKCNVELFERGNRIYVQKKREIEHWDTAAWQLRQEPPDALVRDTPPPPPPVSLQQHWRMAPPPYFISQNMMPMRIPTNIFLRPTTAMNYPYPYPNPNSYPNPYSYTYPYPNLYPNPHPHPIPLNMCSFGNQTMNHPWTQNVMVRPLLMPPMSSSPPSLAASCAMSAPFTSNTANALAAPMRTMTLTDENERPRAMVGEEHPLTVVEEQQPLTVVEDQQPAATLQQSLTAVTESAVPFNNELIAEGETNENATNEDVSKGDVTNESEQDFWTPPLSFNEASMSATMSAVDDWSRDEIDADESVEQLRLHLLNNFPYANELMIMLMRIFRQASVDGILFSEFDNSCRGVLGFPLPYSQYDMWGPSDLVDNELIVVERTAEAPIDDGFNSVAVLRIFPGRVLLRHQSHTSVYLPTGLPTDMYRLLRAQDAPIVIEQLEDLLKDAALDPRSVRREIIRATIANPRLFSCFVSNLGEGGTLRALFLC</sequence>
<dbReference type="WBParaSite" id="PSAMB.scaffold4032size15936.g23216.t1">
    <property type="protein sequence ID" value="PSAMB.scaffold4032size15936.g23216.t1"/>
    <property type="gene ID" value="PSAMB.scaffold4032size15936.g23216"/>
</dbReference>
<evidence type="ECO:0000313" key="4">
    <source>
        <dbReference type="WBParaSite" id="PSAMB.scaffold4032size15936.g23216.t1"/>
    </source>
</evidence>
<dbReference type="AlphaFoldDB" id="A0A914WFX6"/>
<evidence type="ECO:0000256" key="1">
    <source>
        <dbReference type="SAM" id="MobiDB-lite"/>
    </source>
</evidence>
<accession>A0A914WFX6</accession>
<feature type="region of interest" description="Disordered" evidence="1">
    <location>
        <begin position="1"/>
        <end position="25"/>
    </location>
</feature>
<keyword evidence="3" id="KW-1185">Reference proteome</keyword>
<dbReference type="InterPro" id="IPR025605">
    <property type="entry name" value="OST-HTH/LOTUS_dom"/>
</dbReference>
<dbReference type="Proteomes" id="UP000887566">
    <property type="component" value="Unplaced"/>
</dbReference>
<protein>
    <submittedName>
        <fullName evidence="4">HTH OST-type domain-containing protein</fullName>
    </submittedName>
</protein>
<proteinExistence type="predicted"/>
<feature type="compositionally biased region" description="Low complexity" evidence="1">
    <location>
        <begin position="440"/>
        <end position="450"/>
    </location>
</feature>
<evidence type="ECO:0000313" key="3">
    <source>
        <dbReference type="Proteomes" id="UP000887566"/>
    </source>
</evidence>
<dbReference type="InterPro" id="IPR041966">
    <property type="entry name" value="LOTUS-like"/>
</dbReference>
<feature type="domain" description="HTH OST-type" evidence="2">
    <location>
        <begin position="36"/>
        <end position="97"/>
    </location>
</feature>
<feature type="region of interest" description="Disordered" evidence="1">
    <location>
        <begin position="439"/>
        <end position="470"/>
    </location>
</feature>
<name>A0A914WFX6_9BILA</name>
<evidence type="ECO:0000259" key="2">
    <source>
        <dbReference type="Pfam" id="PF12872"/>
    </source>
</evidence>